<accession>A0ABW3CLQ9</accession>
<keyword evidence="2" id="KW-1185">Reference proteome</keyword>
<protein>
    <submittedName>
        <fullName evidence="1">Uncharacterized protein</fullName>
    </submittedName>
</protein>
<evidence type="ECO:0000313" key="2">
    <source>
        <dbReference type="Proteomes" id="UP001597083"/>
    </source>
</evidence>
<evidence type="ECO:0000313" key="1">
    <source>
        <dbReference type="EMBL" id="MFD0855236.1"/>
    </source>
</evidence>
<comment type="caution">
    <text evidence="1">The sequence shown here is derived from an EMBL/GenBank/DDBJ whole genome shotgun (WGS) entry which is preliminary data.</text>
</comment>
<name>A0ABW3CLQ9_9ACTN</name>
<reference evidence="2" key="1">
    <citation type="journal article" date="2019" name="Int. J. Syst. Evol. Microbiol.">
        <title>The Global Catalogue of Microorganisms (GCM) 10K type strain sequencing project: providing services to taxonomists for standard genome sequencing and annotation.</title>
        <authorList>
            <consortium name="The Broad Institute Genomics Platform"/>
            <consortium name="The Broad Institute Genome Sequencing Center for Infectious Disease"/>
            <person name="Wu L."/>
            <person name="Ma J."/>
        </authorList>
    </citation>
    <scope>NUCLEOTIDE SEQUENCE [LARGE SCALE GENOMIC DNA]</scope>
    <source>
        <strain evidence="2">JCM 31696</strain>
    </source>
</reference>
<dbReference type="EMBL" id="JBHTIR010003455">
    <property type="protein sequence ID" value="MFD0855236.1"/>
    <property type="molecule type" value="Genomic_DNA"/>
</dbReference>
<proteinExistence type="predicted"/>
<sequence>LRAARHLANYAAQGRVMVEASAASYLAGGAEEVEQMSVFDPAFTSLAVLPPPVPPPTGDATELAASVIPERFRDLRASLPLYLADLPTTPGAVVPGLVLDIVASLGKLLTCGTVDAGAAEITALNAVLPGGPANRQRTADILSTLVQALRSDDASSSVPKETEEAARKLFGQLAVRWDDDALTDQYLRHREVLMHLSASISEDAAVALAVTGSFPDAPGGWWHPFLSDIDVMPLRLQEPAPAEVEYLQRLYDSTPRPPWVYLNYGACAGVAGLVHDPRTRLFVAEHLPSFTAEERRLLGVLLGPSRFLAGRRTIYDAFRAAFAALPAPTLSRRQQ</sequence>
<organism evidence="1 2">
    <name type="scientific">Actinomadura adrarensis</name>
    <dbReference type="NCBI Taxonomy" id="1819600"/>
    <lineage>
        <taxon>Bacteria</taxon>
        <taxon>Bacillati</taxon>
        <taxon>Actinomycetota</taxon>
        <taxon>Actinomycetes</taxon>
        <taxon>Streptosporangiales</taxon>
        <taxon>Thermomonosporaceae</taxon>
        <taxon>Actinomadura</taxon>
    </lineage>
</organism>
<dbReference type="Proteomes" id="UP001597083">
    <property type="component" value="Unassembled WGS sequence"/>
</dbReference>
<gene>
    <name evidence="1" type="ORF">ACFQ07_23555</name>
</gene>
<feature type="non-terminal residue" evidence="1">
    <location>
        <position position="1"/>
    </location>
</feature>